<gene>
    <name evidence="1" type="primary">spoIIR</name>
    <name evidence="1" type="ORF">CS063_11705</name>
</gene>
<keyword evidence="2" id="KW-1185">Reference proteome</keyword>
<comment type="caution">
    <text evidence="1">The sequence shown here is derived from an EMBL/GenBank/DDBJ whole genome shotgun (WGS) entry which is preliminary data.</text>
</comment>
<evidence type="ECO:0000313" key="1">
    <source>
        <dbReference type="EMBL" id="PHV70135.1"/>
    </source>
</evidence>
<accession>A0AC61DBJ6</accession>
<dbReference type="Proteomes" id="UP000224460">
    <property type="component" value="Unassembled WGS sequence"/>
</dbReference>
<name>A0AC61DBJ6_9FIRM</name>
<dbReference type="EMBL" id="PEDL01000013">
    <property type="protein sequence ID" value="PHV70135.1"/>
    <property type="molecule type" value="Genomic_DNA"/>
</dbReference>
<protein>
    <submittedName>
        <fullName evidence="1">Stage II sporulation protein R</fullName>
    </submittedName>
</protein>
<evidence type="ECO:0000313" key="2">
    <source>
        <dbReference type="Proteomes" id="UP000224460"/>
    </source>
</evidence>
<organism evidence="1 2">
    <name type="scientific">Sporanaerobium hydrogeniformans</name>
    <dbReference type="NCBI Taxonomy" id="3072179"/>
    <lineage>
        <taxon>Bacteria</taxon>
        <taxon>Bacillati</taxon>
        <taxon>Bacillota</taxon>
        <taxon>Clostridia</taxon>
        <taxon>Lachnospirales</taxon>
        <taxon>Lachnospiraceae</taxon>
        <taxon>Sporanaerobium</taxon>
    </lineage>
</organism>
<proteinExistence type="predicted"/>
<reference evidence="1" key="1">
    <citation type="submission" date="2017-10" db="EMBL/GenBank/DDBJ databases">
        <title>Genome sequence of cellulolytic Lachnospiraceae bacterium XHS1971 isolated from hotspring sediment.</title>
        <authorList>
            <person name="Vasudevan G."/>
            <person name="Joshi A.J."/>
            <person name="Hivarkar S."/>
            <person name="Lanjekar V.B."/>
            <person name="Dhakephalkar P.K."/>
            <person name="Dagar S."/>
        </authorList>
    </citation>
    <scope>NUCLEOTIDE SEQUENCE</scope>
    <source>
        <strain evidence="1">XHS1971</strain>
    </source>
</reference>
<sequence>MIRINKHVTQLSIVLIVVCLFAGCKVGLDLYSSQVNKALSSKVIRFHVVANSDTVEDQLLKQQVRDEIISYMEPMLEDSTSIEQTRSLIEQNKETIEELAQIVVKRNAKDYPVYVGLDYANFPTKSYGDIVFPAGRYEACRIIIGEGKGENWWCVMYPPLCYVDASNGVVPIEGKEELKKELNKEQYNLVAHANNREYHIRFKIVDSINKRLHKANYKEVPR</sequence>